<evidence type="ECO:0000259" key="11">
    <source>
        <dbReference type="PROSITE" id="PS50041"/>
    </source>
</evidence>
<evidence type="ECO:0000256" key="1">
    <source>
        <dbReference type="ARBA" id="ARBA00004370"/>
    </source>
</evidence>
<evidence type="ECO:0000256" key="10">
    <source>
        <dbReference type="SAM" id="SignalP"/>
    </source>
</evidence>
<gene>
    <name evidence="13" type="ORF">TBRA_LOCUS14167</name>
</gene>
<evidence type="ECO:0000313" key="13">
    <source>
        <dbReference type="EMBL" id="CAB0042552.1"/>
    </source>
</evidence>
<dbReference type="InterPro" id="IPR015919">
    <property type="entry name" value="Cadherin-like_sf"/>
</dbReference>
<dbReference type="AlphaFoldDB" id="A0A6H5J336"/>
<keyword evidence="6" id="KW-1133">Transmembrane helix</keyword>
<evidence type="ECO:0000256" key="5">
    <source>
        <dbReference type="ARBA" id="ARBA00022889"/>
    </source>
</evidence>
<dbReference type="FunFam" id="2.60.40.60:FF:000104">
    <property type="entry name" value="cadherin-23 isoform X1"/>
    <property type="match status" value="1"/>
</dbReference>
<dbReference type="InterPro" id="IPR002126">
    <property type="entry name" value="Cadherin-like_dom"/>
</dbReference>
<dbReference type="GO" id="GO:0005911">
    <property type="term" value="C:cell-cell junction"/>
    <property type="evidence" value="ECO:0007669"/>
    <property type="project" value="TreeGrafter"/>
</dbReference>
<dbReference type="InterPro" id="IPR016187">
    <property type="entry name" value="CTDL_fold"/>
</dbReference>
<feature type="chain" id="PRO_5026066724" description="C-type lectin domain-containing protein" evidence="10">
    <location>
        <begin position="22"/>
        <end position="529"/>
    </location>
</feature>
<dbReference type="FunFam" id="2.60.40.60:FF:000262">
    <property type="entry name" value="protocadherin-23 isoform X2"/>
    <property type="match status" value="1"/>
</dbReference>
<keyword evidence="4 8" id="KW-0106">Calcium</keyword>
<keyword evidence="3" id="KW-0677">Repeat</keyword>
<organism evidence="13 14">
    <name type="scientific">Trichogramma brassicae</name>
    <dbReference type="NCBI Taxonomy" id="86971"/>
    <lineage>
        <taxon>Eukaryota</taxon>
        <taxon>Metazoa</taxon>
        <taxon>Ecdysozoa</taxon>
        <taxon>Arthropoda</taxon>
        <taxon>Hexapoda</taxon>
        <taxon>Insecta</taxon>
        <taxon>Pterygota</taxon>
        <taxon>Neoptera</taxon>
        <taxon>Endopterygota</taxon>
        <taxon>Hymenoptera</taxon>
        <taxon>Apocrita</taxon>
        <taxon>Proctotrupomorpha</taxon>
        <taxon>Chalcidoidea</taxon>
        <taxon>Trichogrammatidae</taxon>
        <taxon>Trichogramma</taxon>
    </lineage>
</organism>
<accession>A0A6H5J336</accession>
<name>A0A6H5J336_9HYME</name>
<dbReference type="Pfam" id="PF00028">
    <property type="entry name" value="Cadherin"/>
    <property type="match status" value="1"/>
</dbReference>
<keyword evidence="5" id="KW-0130">Cell adhesion</keyword>
<dbReference type="Gene3D" id="2.60.40.60">
    <property type="entry name" value="Cadherins"/>
    <property type="match status" value="2"/>
</dbReference>
<dbReference type="InterPro" id="IPR001304">
    <property type="entry name" value="C-type_lectin-like"/>
</dbReference>
<evidence type="ECO:0000256" key="8">
    <source>
        <dbReference type="PROSITE-ProRule" id="PRU00043"/>
    </source>
</evidence>
<dbReference type="InterPro" id="IPR020894">
    <property type="entry name" value="Cadherin_CS"/>
</dbReference>
<protein>
    <recommendedName>
        <fullName evidence="15">C-type lectin domain-containing protein</fullName>
    </recommendedName>
</protein>
<dbReference type="CDD" id="cd11304">
    <property type="entry name" value="Cadherin_repeat"/>
    <property type="match status" value="2"/>
</dbReference>
<proteinExistence type="predicted"/>
<sequence>MKNIIFIILLALSSQLHWTSGQLIRDTRCFLENGATAAHLFVSEDMKVGEIVGPLAVLGDPGPKGDIELRLKEFDSPVVFSPYSRNLTLARPLDKEGIDGPASVYVNVICERKQTLDPGFIIPVNIRVTDANDNAPQFINAPYVLNISEVTVVGTRVLQGVRAIDADQPGPYSTVQYSILDGPHSDFFIFANALEGTLVLRKPLDYETLSNFSVGIKAQDQGNPPQSSTTVLYVNVIDADDQNPVFLNDQYRISVPLNIKTAQDSTRVRAPSSVGHVQHTERRRSRAEHERSERSQQPEQRRVGLSELVHLLGRSAGLVGAHLARGVRVEASEETLLERRRQGSIEKLVYKMDFLEKRVKRTEELLYYVISGNNKAKQPCAKNFTRVGQFCYHMSNREYDWKSSASLCRAMGGNLVEFESIEENQDVVAMLQSDKKIRKSYWTGGLNPGLLWIWAASARPVHHDTKQNVIGDGRCLKLEYEPSSRTYMYRGEDCSQKHRFICELSNDDESVNKIERIAKDILEILHNEE</sequence>
<feature type="signal peptide" evidence="10">
    <location>
        <begin position="1"/>
        <end position="21"/>
    </location>
</feature>
<dbReference type="GO" id="GO:0007156">
    <property type="term" value="P:homophilic cell adhesion via plasma membrane adhesion molecules"/>
    <property type="evidence" value="ECO:0007669"/>
    <property type="project" value="InterPro"/>
</dbReference>
<dbReference type="PROSITE" id="PS50041">
    <property type="entry name" value="C_TYPE_LECTIN_2"/>
    <property type="match status" value="1"/>
</dbReference>
<evidence type="ECO:0008006" key="15">
    <source>
        <dbReference type="Google" id="ProtNLM"/>
    </source>
</evidence>
<dbReference type="Gene3D" id="3.10.100.10">
    <property type="entry name" value="Mannose-Binding Protein A, subunit A"/>
    <property type="match status" value="1"/>
</dbReference>
<evidence type="ECO:0000256" key="2">
    <source>
        <dbReference type="ARBA" id="ARBA00022692"/>
    </source>
</evidence>
<dbReference type="OrthoDB" id="2142683at2759"/>
<feature type="domain" description="C-type lectin" evidence="11">
    <location>
        <begin position="387"/>
        <end position="503"/>
    </location>
</feature>
<keyword evidence="10" id="KW-0732">Signal</keyword>
<dbReference type="SUPFAM" id="SSF56436">
    <property type="entry name" value="C-type lectin-like"/>
    <property type="match status" value="1"/>
</dbReference>
<dbReference type="GO" id="GO:0005886">
    <property type="term" value="C:plasma membrane"/>
    <property type="evidence" value="ECO:0007669"/>
    <property type="project" value="InterPro"/>
</dbReference>
<dbReference type="Pfam" id="PF00059">
    <property type="entry name" value="Lectin_C"/>
    <property type="match status" value="1"/>
</dbReference>
<evidence type="ECO:0000256" key="9">
    <source>
        <dbReference type="SAM" id="MobiDB-lite"/>
    </source>
</evidence>
<feature type="compositionally biased region" description="Basic and acidic residues" evidence="9">
    <location>
        <begin position="287"/>
        <end position="301"/>
    </location>
</feature>
<feature type="domain" description="Cadherin" evidence="12">
    <location>
        <begin position="42"/>
        <end position="138"/>
    </location>
</feature>
<dbReference type="PANTHER" id="PTHR24025:SF31">
    <property type="entry name" value="NEURAL-CADHERIN"/>
    <property type="match status" value="1"/>
</dbReference>
<dbReference type="SMART" id="SM00112">
    <property type="entry name" value="CA"/>
    <property type="match status" value="2"/>
</dbReference>
<dbReference type="Proteomes" id="UP000479190">
    <property type="component" value="Unassembled WGS sequence"/>
</dbReference>
<comment type="subcellular location">
    <subcellularLocation>
        <location evidence="1">Membrane</location>
    </subcellularLocation>
</comment>
<feature type="region of interest" description="Disordered" evidence="9">
    <location>
        <begin position="264"/>
        <end position="301"/>
    </location>
</feature>
<dbReference type="PRINTS" id="PR00205">
    <property type="entry name" value="CADHERIN"/>
</dbReference>
<keyword evidence="14" id="KW-1185">Reference proteome</keyword>
<feature type="domain" description="Cadherin" evidence="12">
    <location>
        <begin position="139"/>
        <end position="246"/>
    </location>
</feature>
<evidence type="ECO:0000313" key="14">
    <source>
        <dbReference type="Proteomes" id="UP000479190"/>
    </source>
</evidence>
<dbReference type="InterPro" id="IPR016186">
    <property type="entry name" value="C-type_lectin-like/link_sf"/>
</dbReference>
<dbReference type="PANTHER" id="PTHR24025">
    <property type="entry name" value="DESMOGLEIN FAMILY MEMBER"/>
    <property type="match status" value="1"/>
</dbReference>
<keyword evidence="2" id="KW-0812">Transmembrane</keyword>
<evidence type="ECO:0000256" key="4">
    <source>
        <dbReference type="ARBA" id="ARBA00022837"/>
    </source>
</evidence>
<dbReference type="CDD" id="cd00037">
    <property type="entry name" value="CLECT"/>
    <property type="match status" value="1"/>
</dbReference>
<reference evidence="13 14" key="1">
    <citation type="submission" date="2020-02" db="EMBL/GenBank/DDBJ databases">
        <authorList>
            <person name="Ferguson B K."/>
        </authorList>
    </citation>
    <scope>NUCLEOTIDE SEQUENCE [LARGE SCALE GENOMIC DNA]</scope>
</reference>
<evidence type="ECO:0000256" key="6">
    <source>
        <dbReference type="ARBA" id="ARBA00022989"/>
    </source>
</evidence>
<dbReference type="PROSITE" id="PS00232">
    <property type="entry name" value="CADHERIN_1"/>
    <property type="match status" value="1"/>
</dbReference>
<dbReference type="EMBL" id="CADCXV010001205">
    <property type="protein sequence ID" value="CAB0042552.1"/>
    <property type="molecule type" value="Genomic_DNA"/>
</dbReference>
<dbReference type="InterPro" id="IPR050971">
    <property type="entry name" value="Cadherin-domain_protein"/>
</dbReference>
<dbReference type="SMART" id="SM00034">
    <property type="entry name" value="CLECT"/>
    <property type="match status" value="1"/>
</dbReference>
<dbReference type="GO" id="GO:0005509">
    <property type="term" value="F:calcium ion binding"/>
    <property type="evidence" value="ECO:0007669"/>
    <property type="project" value="UniProtKB-UniRule"/>
</dbReference>
<evidence type="ECO:0000256" key="3">
    <source>
        <dbReference type="ARBA" id="ARBA00022737"/>
    </source>
</evidence>
<dbReference type="SUPFAM" id="SSF49313">
    <property type="entry name" value="Cadherin-like"/>
    <property type="match status" value="1"/>
</dbReference>
<evidence type="ECO:0000256" key="7">
    <source>
        <dbReference type="ARBA" id="ARBA00023136"/>
    </source>
</evidence>
<dbReference type="PROSITE" id="PS50268">
    <property type="entry name" value="CADHERIN_2"/>
    <property type="match status" value="2"/>
</dbReference>
<evidence type="ECO:0000259" key="12">
    <source>
        <dbReference type="PROSITE" id="PS50268"/>
    </source>
</evidence>
<keyword evidence="7" id="KW-0472">Membrane</keyword>